<accession>A0A067K6N9</accession>
<proteinExistence type="inferred from homology"/>
<feature type="compositionally biased region" description="Polar residues" evidence="8">
    <location>
        <begin position="295"/>
        <end position="304"/>
    </location>
</feature>
<dbReference type="PANTHER" id="PTHR33348">
    <property type="entry name" value="PRECURSOR OF CEP5"/>
    <property type="match status" value="1"/>
</dbReference>
<dbReference type="GO" id="GO:1901371">
    <property type="term" value="P:regulation of leaf morphogenesis"/>
    <property type="evidence" value="ECO:0007669"/>
    <property type="project" value="TreeGrafter"/>
</dbReference>
<comment type="subcellular location">
    <subcellularLocation>
        <location evidence="1">Secreted</location>
        <location evidence="1">Extracellular space</location>
        <location evidence="1">Apoplast</location>
    </subcellularLocation>
</comment>
<feature type="compositionally biased region" description="Basic and acidic residues" evidence="8">
    <location>
        <begin position="91"/>
        <end position="105"/>
    </location>
</feature>
<evidence type="ECO:0000256" key="6">
    <source>
        <dbReference type="ARBA" id="ARBA00022729"/>
    </source>
</evidence>
<gene>
    <name evidence="10" type="ORF">JCGZ_12367</name>
</gene>
<comment type="similarity">
    <text evidence="2">Belongs to the C-terminally encoded plant signaling peptide (CEP) family.</text>
</comment>
<keyword evidence="7" id="KW-0379">Hydroxylation</keyword>
<dbReference type="EMBL" id="KK914593">
    <property type="protein sequence ID" value="KDP31906.1"/>
    <property type="molecule type" value="Genomic_DNA"/>
</dbReference>
<protein>
    <submittedName>
        <fullName evidence="10">Uncharacterized protein</fullName>
    </submittedName>
</protein>
<evidence type="ECO:0000256" key="1">
    <source>
        <dbReference type="ARBA" id="ARBA00004271"/>
    </source>
</evidence>
<keyword evidence="4" id="KW-0964">Secreted</keyword>
<dbReference type="OrthoDB" id="1717170at2759"/>
<dbReference type="GO" id="GO:0048364">
    <property type="term" value="P:root development"/>
    <property type="evidence" value="ECO:0007669"/>
    <property type="project" value="InterPro"/>
</dbReference>
<dbReference type="Proteomes" id="UP000027138">
    <property type="component" value="Unassembled WGS sequence"/>
</dbReference>
<feature type="region of interest" description="Disordered" evidence="8">
    <location>
        <begin position="295"/>
        <end position="361"/>
    </location>
</feature>
<evidence type="ECO:0000256" key="9">
    <source>
        <dbReference type="SAM" id="SignalP"/>
    </source>
</evidence>
<keyword evidence="3" id="KW-0052">Apoplast</keyword>
<evidence type="ECO:0000313" key="10">
    <source>
        <dbReference type="EMBL" id="KDP31906.1"/>
    </source>
</evidence>
<dbReference type="AlphaFoldDB" id="A0A067K6N9"/>
<reference evidence="10 11" key="1">
    <citation type="journal article" date="2014" name="PLoS ONE">
        <title>Global Analysis of Gene Expression Profiles in Physic Nut (Jatropha curcas L.) Seedlings Exposed to Salt Stress.</title>
        <authorList>
            <person name="Zhang L."/>
            <person name="Zhang C."/>
            <person name="Wu P."/>
            <person name="Chen Y."/>
            <person name="Li M."/>
            <person name="Jiang H."/>
            <person name="Wu G."/>
        </authorList>
    </citation>
    <scope>NUCLEOTIDE SEQUENCE [LARGE SCALE GENOMIC DNA]</scope>
    <source>
        <strain evidence="11">cv. GZQX0401</strain>
        <tissue evidence="10">Young leaves</tissue>
    </source>
</reference>
<dbReference type="GO" id="GO:2000280">
    <property type="term" value="P:regulation of root development"/>
    <property type="evidence" value="ECO:0007669"/>
    <property type="project" value="TreeGrafter"/>
</dbReference>
<feature type="signal peptide" evidence="9">
    <location>
        <begin position="1"/>
        <end position="28"/>
    </location>
</feature>
<dbReference type="PANTHER" id="PTHR33348:SF44">
    <property type="entry name" value="PRECURSOR OF CEP6"/>
    <property type="match status" value="1"/>
</dbReference>
<dbReference type="GO" id="GO:0006995">
    <property type="term" value="P:cellular response to nitrogen starvation"/>
    <property type="evidence" value="ECO:0007669"/>
    <property type="project" value="UniProtKB-ARBA"/>
</dbReference>
<organism evidence="10 11">
    <name type="scientific">Jatropha curcas</name>
    <name type="common">Barbados nut</name>
    <dbReference type="NCBI Taxonomy" id="180498"/>
    <lineage>
        <taxon>Eukaryota</taxon>
        <taxon>Viridiplantae</taxon>
        <taxon>Streptophyta</taxon>
        <taxon>Embryophyta</taxon>
        <taxon>Tracheophyta</taxon>
        <taxon>Spermatophyta</taxon>
        <taxon>Magnoliopsida</taxon>
        <taxon>eudicotyledons</taxon>
        <taxon>Gunneridae</taxon>
        <taxon>Pentapetalae</taxon>
        <taxon>rosids</taxon>
        <taxon>fabids</taxon>
        <taxon>Malpighiales</taxon>
        <taxon>Euphorbiaceae</taxon>
        <taxon>Crotonoideae</taxon>
        <taxon>Jatropheae</taxon>
        <taxon>Jatropha</taxon>
    </lineage>
</organism>
<dbReference type="InterPro" id="IPR033250">
    <property type="entry name" value="CEP"/>
</dbReference>
<feature type="chain" id="PRO_5001642536" evidence="9">
    <location>
        <begin position="29"/>
        <end position="361"/>
    </location>
</feature>
<evidence type="ECO:0000256" key="2">
    <source>
        <dbReference type="ARBA" id="ARBA00008963"/>
    </source>
</evidence>
<evidence type="ECO:0000256" key="5">
    <source>
        <dbReference type="ARBA" id="ARBA00022702"/>
    </source>
</evidence>
<name>A0A067K6N9_JATCU</name>
<feature type="region of interest" description="Disordered" evidence="8">
    <location>
        <begin position="46"/>
        <end position="136"/>
    </location>
</feature>
<evidence type="ECO:0000256" key="8">
    <source>
        <dbReference type="SAM" id="MobiDB-lite"/>
    </source>
</evidence>
<sequence>MAETLVSYKWTLFLLALISWLQILFSQARPIKSTDIHQSSNDNFLPKAPAGFTSPKGANPVTSSSADDFRPTTGGHSPGAGHPKKMVTSSDVEHSVTKPEADGRTVKLHQNKLTGTTTASTANDFRPTKPGYSPGVGHPKQIVTSSNIEHSITGFKATKPVLGSDTYNLHQNKLTGTTMASTTNDFRPTSPGYSPGVGHPKKIDASSNVEHSVTGFKANIAVGGTDNLHQNKLTGTTIASTTNDFRPTSPGYSPGVGHPKKVDASSNVEHSVTGFKANIAVGGTDNLHQNKLTGTATASTTNDFRPTAPGYSPGVGHPKAVLVPSSTNSNVDDYRPTQPGHSPGVGHKKSSDLVPNPETGA</sequence>
<evidence type="ECO:0000256" key="3">
    <source>
        <dbReference type="ARBA" id="ARBA00022523"/>
    </source>
</evidence>
<evidence type="ECO:0000313" key="11">
    <source>
        <dbReference type="Proteomes" id="UP000027138"/>
    </source>
</evidence>
<feature type="compositionally biased region" description="Polar residues" evidence="8">
    <location>
        <begin position="111"/>
        <end position="123"/>
    </location>
</feature>
<evidence type="ECO:0000256" key="7">
    <source>
        <dbReference type="ARBA" id="ARBA00023278"/>
    </source>
</evidence>
<dbReference type="GO" id="GO:0048046">
    <property type="term" value="C:apoplast"/>
    <property type="evidence" value="ECO:0007669"/>
    <property type="project" value="UniProtKB-SubCell"/>
</dbReference>
<dbReference type="GO" id="GO:0005179">
    <property type="term" value="F:hormone activity"/>
    <property type="evidence" value="ECO:0007669"/>
    <property type="project" value="UniProtKB-KW"/>
</dbReference>
<keyword evidence="11" id="KW-1185">Reference proteome</keyword>
<keyword evidence="5" id="KW-0372">Hormone</keyword>
<dbReference type="GO" id="GO:1902025">
    <property type="term" value="P:nitrate import"/>
    <property type="evidence" value="ECO:0007669"/>
    <property type="project" value="TreeGrafter"/>
</dbReference>
<evidence type="ECO:0000256" key="4">
    <source>
        <dbReference type="ARBA" id="ARBA00022525"/>
    </source>
</evidence>
<keyword evidence="6 9" id="KW-0732">Signal</keyword>
<dbReference type="STRING" id="180498.A0A067K6N9"/>